<dbReference type="PANTHER" id="PTHR11644">
    <property type="entry name" value="CYTIDINE DEAMINASE"/>
    <property type="match status" value="1"/>
</dbReference>
<dbReference type="PIRSF" id="PIRSF006334">
    <property type="entry name" value="Cdd_plus_pseudo"/>
    <property type="match status" value="1"/>
</dbReference>
<dbReference type="GO" id="GO:0008270">
    <property type="term" value="F:zinc ion binding"/>
    <property type="evidence" value="ECO:0000318"/>
    <property type="project" value="GO_Central"/>
</dbReference>
<dbReference type="GO" id="GO:0072527">
    <property type="term" value="P:pyrimidine-containing compound metabolic process"/>
    <property type="evidence" value="ECO:0007669"/>
    <property type="project" value="UniProtKB-ARBA"/>
</dbReference>
<dbReference type="GO" id="GO:0055086">
    <property type="term" value="P:nucleobase-containing small molecule metabolic process"/>
    <property type="evidence" value="ECO:0007669"/>
    <property type="project" value="UniProtKB-ARBA"/>
</dbReference>
<evidence type="ECO:0000313" key="11">
    <source>
        <dbReference type="EnsemblPlants" id="Ma08_p18220.1"/>
    </source>
</evidence>
<dbReference type="GO" id="GO:0005829">
    <property type="term" value="C:cytosol"/>
    <property type="evidence" value="ECO:0000318"/>
    <property type="project" value="GO_Central"/>
</dbReference>
<dbReference type="AlphaFoldDB" id="A0A804K800"/>
<keyword evidence="4 9" id="KW-0479">Metal-binding</keyword>
<evidence type="ECO:0000259" key="10">
    <source>
        <dbReference type="PROSITE" id="PS51747"/>
    </source>
</evidence>
<dbReference type="PROSITE" id="PS51747">
    <property type="entry name" value="CYT_DCMP_DEAMINASES_2"/>
    <property type="match status" value="2"/>
</dbReference>
<dbReference type="OrthoDB" id="414540at2759"/>
<evidence type="ECO:0000256" key="1">
    <source>
        <dbReference type="ARBA" id="ARBA00006576"/>
    </source>
</evidence>
<evidence type="ECO:0000256" key="6">
    <source>
        <dbReference type="ARBA" id="ARBA00022833"/>
    </source>
</evidence>
<reference evidence="11" key="1">
    <citation type="submission" date="2021-05" db="UniProtKB">
        <authorList>
            <consortium name="EnsemblPlants"/>
        </authorList>
    </citation>
    <scope>IDENTIFICATION</scope>
    <source>
        <strain evidence="11">subsp. malaccensis</strain>
    </source>
</reference>
<sequence length="364" mass="37573">MPCPPPSPLFTSQLAGKTKDTNQFLSCICTFLSVCVRVISIRFLIGEREEMEKPARSTVGKFVIEAEEAQAMAKESGVAAVRELLPLLVPAAQRLARPPISNYRVGAVGLGASGRIFLGVNLEFPGLPLHHSVHAEQFLMANANAHGEPSIGCVAVSSVPCGHCRQFLQEIRGAAEIQILVTSDEDPAFRPLASLLPHPFGPPDLLHKDAPLLLEPHDNDFGALDATGVAVGGGGLCNGIGGGGLERRLREAAEGAARSSHAPYSGCAAGFAVADGGGRVYSGSYVESAAYNPSLGPAQAAMVACLAAGGGGEGEGGGWGIVAAALVEKETAAVSHEGTARIFLEAVAPGAHLKVYRFRPSTAV</sequence>
<feature type="domain" description="CMP/dCMP-type deaminase" evidence="10">
    <location>
        <begin position="244"/>
        <end position="364"/>
    </location>
</feature>
<dbReference type="Pfam" id="PF00383">
    <property type="entry name" value="dCMP_cyt_deam_1"/>
    <property type="match status" value="1"/>
</dbReference>
<dbReference type="Gene3D" id="3.40.140.10">
    <property type="entry name" value="Cytidine Deaminase, domain 2"/>
    <property type="match status" value="2"/>
</dbReference>
<feature type="binding site" evidence="9">
    <location>
        <position position="164"/>
    </location>
    <ligand>
        <name>Zn(2+)</name>
        <dbReference type="ChEBI" id="CHEBI:29105"/>
        <note>catalytic</note>
    </ligand>
</feature>
<feature type="domain" description="CMP/dCMP-type deaminase" evidence="10">
    <location>
        <begin position="80"/>
        <end position="203"/>
    </location>
</feature>
<evidence type="ECO:0000256" key="4">
    <source>
        <dbReference type="ARBA" id="ARBA00022723"/>
    </source>
</evidence>
<dbReference type="InterPro" id="IPR002125">
    <property type="entry name" value="CMP_dCMP_dom"/>
</dbReference>
<dbReference type="NCBIfam" id="NF006537">
    <property type="entry name" value="PRK09027.1"/>
    <property type="match status" value="1"/>
</dbReference>
<evidence type="ECO:0000256" key="7">
    <source>
        <dbReference type="PIRSR" id="PIRSR006334-1"/>
    </source>
</evidence>
<dbReference type="Gramene" id="Ma08_t18220.1">
    <property type="protein sequence ID" value="Ma08_p18220.1"/>
    <property type="gene ID" value="Ma08_g18220"/>
</dbReference>
<dbReference type="SUPFAM" id="SSF53927">
    <property type="entry name" value="Cytidine deaminase-like"/>
    <property type="match status" value="2"/>
</dbReference>
<dbReference type="EnsemblPlants" id="Ma08_t18220.1">
    <property type="protein sequence ID" value="Ma08_p18220.1"/>
    <property type="gene ID" value="Ma08_g18220"/>
</dbReference>
<feature type="binding site" evidence="8">
    <location>
        <begin position="121"/>
        <end position="123"/>
    </location>
    <ligand>
        <name>substrate</name>
    </ligand>
</feature>
<dbReference type="FunFam" id="3.40.140.10:FF:000041">
    <property type="entry name" value="Cytidine deaminase"/>
    <property type="match status" value="1"/>
</dbReference>
<dbReference type="PROSITE" id="PS00903">
    <property type="entry name" value="CYT_DCMP_DEAMINASES_1"/>
    <property type="match status" value="1"/>
</dbReference>
<dbReference type="NCBIfam" id="TIGR01355">
    <property type="entry name" value="cyt_deam_dimer"/>
    <property type="match status" value="1"/>
</dbReference>
<organism evidence="11 12">
    <name type="scientific">Musa acuminata subsp. malaccensis</name>
    <name type="common">Wild banana</name>
    <name type="synonym">Musa malaccensis</name>
    <dbReference type="NCBI Taxonomy" id="214687"/>
    <lineage>
        <taxon>Eukaryota</taxon>
        <taxon>Viridiplantae</taxon>
        <taxon>Streptophyta</taxon>
        <taxon>Embryophyta</taxon>
        <taxon>Tracheophyta</taxon>
        <taxon>Spermatophyta</taxon>
        <taxon>Magnoliopsida</taxon>
        <taxon>Liliopsida</taxon>
        <taxon>Zingiberales</taxon>
        <taxon>Musaceae</taxon>
        <taxon>Musa</taxon>
    </lineage>
</organism>
<feature type="binding site" evidence="9">
    <location>
        <position position="134"/>
    </location>
    <ligand>
        <name>Zn(2+)</name>
        <dbReference type="ChEBI" id="CHEBI:29105"/>
        <note>catalytic</note>
    </ligand>
</feature>
<dbReference type="EC" id="3.5.4.5" evidence="3"/>
<accession>A0A804K800</accession>
<dbReference type="OMA" id="HSISPDC"/>
<dbReference type="GeneID" id="103972995"/>
<keyword evidence="12" id="KW-1185">Reference proteome</keyword>
<dbReference type="InterPro" id="IPR050202">
    <property type="entry name" value="Cyt/Deoxycyt_deaminase"/>
</dbReference>
<evidence type="ECO:0000256" key="5">
    <source>
        <dbReference type="ARBA" id="ARBA00022801"/>
    </source>
</evidence>
<dbReference type="CDD" id="cd01283">
    <property type="entry name" value="cytidine_deaminase"/>
    <property type="match status" value="1"/>
</dbReference>
<dbReference type="SMR" id="A0A804K800"/>
<evidence type="ECO:0000313" key="12">
    <source>
        <dbReference type="Proteomes" id="UP000012960"/>
    </source>
</evidence>
<dbReference type="InterPro" id="IPR016192">
    <property type="entry name" value="APOBEC/CMP_deaminase_Zn-bd"/>
</dbReference>
<comment type="similarity">
    <text evidence="1">Belongs to the cytidine and deoxycytidylate deaminase family.</text>
</comment>
<dbReference type="InterPro" id="IPR016193">
    <property type="entry name" value="Cytidine_deaminase-like"/>
</dbReference>
<dbReference type="Pfam" id="PF08211">
    <property type="entry name" value="dCMP_cyt_deam_2"/>
    <property type="match status" value="1"/>
</dbReference>
<dbReference type="Proteomes" id="UP000012960">
    <property type="component" value="Unplaced"/>
</dbReference>
<protein>
    <recommendedName>
        <fullName evidence="3">cytidine deaminase</fullName>
        <ecNumber evidence="3">3.5.4.5</ecNumber>
    </recommendedName>
</protein>
<comment type="cofactor">
    <cofactor evidence="9">
        <name>Zn(2+)</name>
        <dbReference type="ChEBI" id="CHEBI:29105"/>
    </cofactor>
    <text evidence="9">Binds 1 zinc ion.</text>
</comment>
<comment type="subunit">
    <text evidence="2">Homodimer.</text>
</comment>
<feature type="active site" description="Proton donor" evidence="7">
    <location>
        <position position="136"/>
    </location>
</feature>
<evidence type="ECO:0000256" key="3">
    <source>
        <dbReference type="ARBA" id="ARBA00012783"/>
    </source>
</evidence>
<dbReference type="GO" id="GO:0042802">
    <property type="term" value="F:identical protein binding"/>
    <property type="evidence" value="ECO:0007669"/>
    <property type="project" value="UniProtKB-ARBA"/>
</dbReference>
<evidence type="ECO:0000256" key="8">
    <source>
        <dbReference type="PIRSR" id="PIRSR006334-2"/>
    </source>
</evidence>
<name>A0A804K800_MUSAM</name>
<evidence type="ECO:0000256" key="2">
    <source>
        <dbReference type="ARBA" id="ARBA00011738"/>
    </source>
</evidence>
<evidence type="ECO:0000256" key="9">
    <source>
        <dbReference type="PIRSR" id="PIRSR006334-3"/>
    </source>
</evidence>
<dbReference type="PANTHER" id="PTHR11644:SF2">
    <property type="entry name" value="CYTIDINE DEAMINASE"/>
    <property type="match status" value="1"/>
</dbReference>
<feature type="binding site" evidence="9">
    <location>
        <position position="161"/>
    </location>
    <ligand>
        <name>Zn(2+)</name>
        <dbReference type="ChEBI" id="CHEBI:29105"/>
        <note>catalytic</note>
    </ligand>
</feature>
<proteinExistence type="inferred from homology"/>
<dbReference type="FunCoup" id="A0A804K800">
    <property type="interactions" value="131"/>
</dbReference>
<dbReference type="GO" id="GO:0004126">
    <property type="term" value="F:cytidine deaminase activity"/>
    <property type="evidence" value="ECO:0000318"/>
    <property type="project" value="GO_Central"/>
</dbReference>
<keyword evidence="5" id="KW-0378">Hydrolase</keyword>
<dbReference type="InterPro" id="IPR013171">
    <property type="entry name" value="Cyd/dCyd_deaminase_Zn-bd"/>
</dbReference>
<keyword evidence="6 9" id="KW-0862">Zinc</keyword>
<dbReference type="InParanoid" id="A0A804K800"/>
<dbReference type="InterPro" id="IPR006263">
    <property type="entry name" value="Cyt_deam_dimer"/>
</dbReference>